<dbReference type="AlphaFoldDB" id="A0A1M5S8D0"/>
<evidence type="ECO:0000259" key="1">
    <source>
        <dbReference type="Pfam" id="PF01206"/>
    </source>
</evidence>
<dbReference type="STRING" id="1121306.SAMN02745196_00079"/>
<evidence type="ECO:0000313" key="3">
    <source>
        <dbReference type="Proteomes" id="UP000184526"/>
    </source>
</evidence>
<dbReference type="SUPFAM" id="SSF64307">
    <property type="entry name" value="SirA-like"/>
    <property type="match status" value="1"/>
</dbReference>
<sequence>MKQIDTRGMSCPQPLLMTKNALKDSVKEIEVVVDCGAPKSNVTRFLNNSGFKVTSTEIEDGCILKATK</sequence>
<evidence type="ECO:0000313" key="2">
    <source>
        <dbReference type="EMBL" id="SHH34877.1"/>
    </source>
</evidence>
<dbReference type="EMBL" id="FQXP01000003">
    <property type="protein sequence ID" value="SHH34877.1"/>
    <property type="molecule type" value="Genomic_DNA"/>
</dbReference>
<protein>
    <submittedName>
        <fullName evidence="2">TusA-related sulfurtransferase</fullName>
    </submittedName>
</protein>
<keyword evidence="3" id="KW-1185">Reference proteome</keyword>
<dbReference type="InterPro" id="IPR036868">
    <property type="entry name" value="TusA-like_sf"/>
</dbReference>
<dbReference type="InterPro" id="IPR001455">
    <property type="entry name" value="TusA-like"/>
</dbReference>
<dbReference type="GO" id="GO:0016740">
    <property type="term" value="F:transferase activity"/>
    <property type="evidence" value="ECO:0007669"/>
    <property type="project" value="UniProtKB-KW"/>
</dbReference>
<keyword evidence="2" id="KW-0808">Transferase</keyword>
<accession>A0A1M5S8D0</accession>
<organism evidence="2 3">
    <name type="scientific">Clostridium collagenovorans DSM 3089</name>
    <dbReference type="NCBI Taxonomy" id="1121306"/>
    <lineage>
        <taxon>Bacteria</taxon>
        <taxon>Bacillati</taxon>
        <taxon>Bacillota</taxon>
        <taxon>Clostridia</taxon>
        <taxon>Eubacteriales</taxon>
        <taxon>Clostridiaceae</taxon>
        <taxon>Clostridium</taxon>
    </lineage>
</organism>
<dbReference type="Pfam" id="PF01206">
    <property type="entry name" value="TusA"/>
    <property type="match status" value="1"/>
</dbReference>
<feature type="domain" description="UPF0033" evidence="1">
    <location>
        <begin position="2"/>
        <end position="61"/>
    </location>
</feature>
<dbReference type="Gene3D" id="3.30.110.40">
    <property type="entry name" value="TusA-like domain"/>
    <property type="match status" value="1"/>
</dbReference>
<name>A0A1M5S8D0_9CLOT</name>
<dbReference type="Proteomes" id="UP000184526">
    <property type="component" value="Unassembled WGS sequence"/>
</dbReference>
<proteinExistence type="predicted"/>
<reference evidence="2 3" key="1">
    <citation type="submission" date="2016-11" db="EMBL/GenBank/DDBJ databases">
        <authorList>
            <person name="Jaros S."/>
            <person name="Januszkiewicz K."/>
            <person name="Wedrychowicz H."/>
        </authorList>
    </citation>
    <scope>NUCLEOTIDE SEQUENCE [LARGE SCALE GENOMIC DNA]</scope>
    <source>
        <strain evidence="2 3">DSM 3089</strain>
    </source>
</reference>
<gene>
    <name evidence="2" type="ORF">SAMN02745196_00079</name>
</gene>
<dbReference type="OrthoDB" id="9797352at2"/>